<dbReference type="Proteomes" id="UP000831534">
    <property type="component" value="Chromosome"/>
</dbReference>
<dbReference type="PANTHER" id="PTHR43334">
    <property type="entry name" value="ACETATE--COA LIGASE [ADP-FORMING]"/>
    <property type="match status" value="1"/>
</dbReference>
<keyword evidence="6" id="KW-1185">Reference proteome</keyword>
<evidence type="ECO:0000256" key="1">
    <source>
        <dbReference type="ARBA" id="ARBA00022598"/>
    </source>
</evidence>
<evidence type="ECO:0000256" key="2">
    <source>
        <dbReference type="ARBA" id="ARBA00022741"/>
    </source>
</evidence>
<protein>
    <recommendedName>
        <fullName evidence="4">Succinyl-CoA synthetase-like flavodoxin domain-containing protein</fullName>
    </recommendedName>
</protein>
<dbReference type="InterPro" id="IPR032875">
    <property type="entry name" value="Succ_CoA_lig_flav_dom"/>
</dbReference>
<dbReference type="GO" id="GO:0016874">
    <property type="term" value="F:ligase activity"/>
    <property type="evidence" value="ECO:0007669"/>
    <property type="project" value="UniProtKB-KW"/>
</dbReference>
<keyword evidence="1" id="KW-0436">Ligase</keyword>
<feature type="domain" description="Succinyl-CoA synthetase-like flavodoxin" evidence="4">
    <location>
        <begin position="3"/>
        <end position="82"/>
    </location>
</feature>
<dbReference type="Gene3D" id="3.40.50.261">
    <property type="entry name" value="Succinyl-CoA synthetase domains"/>
    <property type="match status" value="1"/>
</dbReference>
<evidence type="ECO:0000259" key="4">
    <source>
        <dbReference type="Pfam" id="PF13607"/>
    </source>
</evidence>
<keyword evidence="3" id="KW-0067">ATP-binding</keyword>
<name>A0A8T9MTX4_9NEIS</name>
<dbReference type="Pfam" id="PF13607">
    <property type="entry name" value="Succ_CoA_lig"/>
    <property type="match status" value="1"/>
</dbReference>
<dbReference type="SUPFAM" id="SSF52210">
    <property type="entry name" value="Succinyl-CoA synthetase domains"/>
    <property type="match status" value="2"/>
</dbReference>
<reference evidence="5" key="1">
    <citation type="submission" date="2021-12" db="EMBL/GenBank/DDBJ databases">
        <authorList>
            <person name="Veyrier F.J."/>
        </authorList>
    </citation>
    <scope>NUCLEOTIDE SEQUENCE</scope>
    <source>
        <strain evidence="5">17694</strain>
    </source>
</reference>
<dbReference type="PANTHER" id="PTHR43334:SF1">
    <property type="entry name" value="3-HYDROXYPROPIONATE--COA LIGASE [ADP-FORMING]"/>
    <property type="match status" value="1"/>
</dbReference>
<dbReference type="EMBL" id="CP091521">
    <property type="protein sequence ID" value="UOP04711.1"/>
    <property type="molecule type" value="Genomic_DNA"/>
</dbReference>
<keyword evidence="2" id="KW-0547">Nucleotide-binding</keyword>
<accession>A0A8T9MTX4</accession>
<sequence>MRHYAADRRIVFSRFLTLNPQNYPVGTGEIIDYAAWEASTSALLVHICTLDDAQALVSALTAAARHKPVVVLPTLSDPAEARVFARALSRRHILTVGTLTEFLIAAKLIHTGRTGRGKRVAVLGNTPHIARLSVQTLAQTPLEAAAPVRAAARLLPHKTAPANPLNLPADTPPPVLAAAAEACLQDEHNDAVLLMYNGSHADDGLHAARLVSALQSRFRKPLLLAWLGSADTPAVRQLFCARKILHFRQPEHALHALSQLQRYRLHQQQRHRSSPFYDYRAAAEAALVPHKHWRSLLPVAVLPLPATKTQTAHLLAALKLHKQTGSKPAVPPQLKLQWEKHPRFGRILQLANAAGQTAELLPPPAPEAVAGCLRELSLPEMIWGDWLLDTLEILCRLPEIHSLTLELHHDVRHGIACTEAKPNLQDPDRAAAVADIFAPYPADAEETLLLPDTPRSTCAPCAPKMPP</sequence>
<evidence type="ECO:0000313" key="5">
    <source>
        <dbReference type="EMBL" id="UOP04711.1"/>
    </source>
</evidence>
<organism evidence="5 6">
    <name type="scientific">Conchiformibius kuhniae</name>
    <dbReference type="NCBI Taxonomy" id="211502"/>
    <lineage>
        <taxon>Bacteria</taxon>
        <taxon>Pseudomonadati</taxon>
        <taxon>Pseudomonadota</taxon>
        <taxon>Betaproteobacteria</taxon>
        <taxon>Neisseriales</taxon>
        <taxon>Neisseriaceae</taxon>
        <taxon>Conchiformibius</taxon>
    </lineage>
</organism>
<evidence type="ECO:0000256" key="3">
    <source>
        <dbReference type="ARBA" id="ARBA00022840"/>
    </source>
</evidence>
<proteinExistence type="predicted"/>
<dbReference type="InterPro" id="IPR016102">
    <property type="entry name" value="Succinyl-CoA_synth-like"/>
</dbReference>
<reference evidence="5" key="2">
    <citation type="journal article" date="2022" name="Res Sq">
        <title>Evolution of multicellular longitudinally dividing oral cavity symbionts (Neisseriaceae).</title>
        <authorList>
            <person name="Nyongesa S."/>
            <person name="Weber P."/>
            <person name="Bernet E."/>
            <person name="Pullido F."/>
            <person name="Nieckarz M."/>
            <person name="Delaby M."/>
            <person name="Nieves C."/>
            <person name="Viehboeck T."/>
            <person name="Krause N."/>
            <person name="Rivera-Millot A."/>
            <person name="Nakamura A."/>
            <person name="Vischer N."/>
            <person name="VanNieuwenhze M."/>
            <person name="Brun Y."/>
            <person name="Cava F."/>
            <person name="Bulgheresi S."/>
            <person name="Veyrier F."/>
        </authorList>
    </citation>
    <scope>NUCLEOTIDE SEQUENCE</scope>
    <source>
        <strain evidence="5">17694</strain>
    </source>
</reference>
<dbReference type="InterPro" id="IPR051538">
    <property type="entry name" value="Acyl-CoA_Synth/Transferase"/>
</dbReference>
<evidence type="ECO:0000313" key="6">
    <source>
        <dbReference type="Proteomes" id="UP000831534"/>
    </source>
</evidence>
<gene>
    <name evidence="5" type="ORF">LVJ77_11070</name>
</gene>
<dbReference type="AlphaFoldDB" id="A0A8T9MTX4"/>
<dbReference type="GO" id="GO:0005524">
    <property type="term" value="F:ATP binding"/>
    <property type="evidence" value="ECO:0007669"/>
    <property type="project" value="UniProtKB-KW"/>
</dbReference>